<dbReference type="GO" id="GO:0005829">
    <property type="term" value="C:cytosol"/>
    <property type="evidence" value="ECO:0007669"/>
    <property type="project" value="TreeGrafter"/>
</dbReference>
<dbReference type="InterPro" id="IPR023214">
    <property type="entry name" value="HAD_sf"/>
</dbReference>
<dbReference type="PANTHER" id="PTHR43434">
    <property type="entry name" value="PHOSPHOGLYCOLATE PHOSPHATASE"/>
    <property type="match status" value="1"/>
</dbReference>
<proteinExistence type="predicted"/>
<dbReference type="Gene3D" id="1.10.150.240">
    <property type="entry name" value="Putative phosphatase, domain 2"/>
    <property type="match status" value="1"/>
</dbReference>
<name>A0A386PRD2_9LACO</name>
<dbReference type="OrthoDB" id="9792518at2"/>
<dbReference type="KEGG" id="lzh:D1B17_01880"/>
<dbReference type="InterPro" id="IPR041492">
    <property type="entry name" value="HAD_2"/>
</dbReference>
<dbReference type="SUPFAM" id="SSF56784">
    <property type="entry name" value="HAD-like"/>
    <property type="match status" value="1"/>
</dbReference>
<organism evidence="1 2">
    <name type="scientific">Companilactobacillus zhachilii</name>
    <dbReference type="NCBI Taxonomy" id="2304606"/>
    <lineage>
        <taxon>Bacteria</taxon>
        <taxon>Bacillati</taxon>
        <taxon>Bacillota</taxon>
        <taxon>Bacilli</taxon>
        <taxon>Lactobacillales</taxon>
        <taxon>Lactobacillaceae</taxon>
        <taxon>Companilactobacillus</taxon>
    </lineage>
</organism>
<dbReference type="InterPro" id="IPR023198">
    <property type="entry name" value="PGP-like_dom2"/>
</dbReference>
<dbReference type="AlphaFoldDB" id="A0A386PRD2"/>
<dbReference type="Proteomes" id="UP000267208">
    <property type="component" value="Chromosome"/>
</dbReference>
<dbReference type="EMBL" id="CP031933">
    <property type="protein sequence ID" value="AYE37475.1"/>
    <property type="molecule type" value="Genomic_DNA"/>
</dbReference>
<dbReference type="PANTHER" id="PTHR43434:SF20">
    <property type="entry name" value="5'-NUCLEOTIDASE"/>
    <property type="match status" value="1"/>
</dbReference>
<dbReference type="Gene3D" id="3.40.50.1000">
    <property type="entry name" value="HAD superfamily/HAD-like"/>
    <property type="match status" value="1"/>
</dbReference>
<evidence type="ECO:0000313" key="2">
    <source>
        <dbReference type="Proteomes" id="UP000267208"/>
    </source>
</evidence>
<evidence type="ECO:0000313" key="1">
    <source>
        <dbReference type="EMBL" id="AYE37475.1"/>
    </source>
</evidence>
<reference evidence="2" key="1">
    <citation type="submission" date="2018-08" db="EMBL/GenBank/DDBJ databases">
        <title>Genome of Lactobacillus sp. HBUAS52074.</title>
        <authorList>
            <person name="Guo Z."/>
            <person name="Zhang Z.D."/>
        </authorList>
    </citation>
    <scope>NUCLEOTIDE SEQUENCE [LARGE SCALE GENOMIC DNA]</scope>
    <source>
        <strain evidence="2">HBUAS52074</strain>
    </source>
</reference>
<sequence length="225" mass="25084">MNKETTTSMKNLFFDFDGTIANTQEGIVNALEYMANDLKIANLGVQTYQKFIGPAITDSIQKYYPDFPKSRYPEAIKSYQSFYNSKGVYQLKLYDKMPETLAKLQADGYKLYVSSVKPESLVKILIPHLDLDKYFSGIYGASDDETTRNTKKAILRYGMDNAGVSASDSVMIGDRMTDMEGGVANGVHTLGVTYGFGDYQELSHSGAEHIVEHVTDIPEGVKQFD</sequence>
<dbReference type="GO" id="GO:0004713">
    <property type="term" value="F:protein tyrosine kinase activity"/>
    <property type="evidence" value="ECO:0007669"/>
    <property type="project" value="TreeGrafter"/>
</dbReference>
<dbReference type="GO" id="GO:0016787">
    <property type="term" value="F:hydrolase activity"/>
    <property type="evidence" value="ECO:0007669"/>
    <property type="project" value="UniProtKB-KW"/>
</dbReference>
<protein>
    <submittedName>
        <fullName evidence="1">HAD family hydrolase</fullName>
    </submittedName>
</protein>
<accession>A0A386PRD2</accession>
<keyword evidence="2" id="KW-1185">Reference proteome</keyword>
<gene>
    <name evidence="1" type="ORF">D1B17_01880</name>
</gene>
<dbReference type="InterPro" id="IPR036412">
    <property type="entry name" value="HAD-like_sf"/>
</dbReference>
<keyword evidence="1" id="KW-0378">Hydrolase</keyword>
<dbReference type="InterPro" id="IPR050155">
    <property type="entry name" value="HAD-like_hydrolase_sf"/>
</dbReference>
<dbReference type="Pfam" id="PF13419">
    <property type="entry name" value="HAD_2"/>
    <property type="match status" value="1"/>
</dbReference>